<evidence type="ECO:0000259" key="13">
    <source>
        <dbReference type="PROSITE" id="PS51846"/>
    </source>
</evidence>
<proteinExistence type="inferred from homology"/>
<evidence type="ECO:0000259" key="12">
    <source>
        <dbReference type="PROSITE" id="PS51371"/>
    </source>
</evidence>
<gene>
    <name evidence="14" type="ORF">G9H71_17255</name>
</gene>
<feature type="transmembrane region" description="Helical" evidence="11">
    <location>
        <begin position="102"/>
        <end position="123"/>
    </location>
</feature>
<dbReference type="InterPro" id="IPR000644">
    <property type="entry name" value="CBS_dom"/>
</dbReference>
<evidence type="ECO:0000256" key="7">
    <source>
        <dbReference type="ARBA" id="ARBA00023122"/>
    </source>
</evidence>
<name>A0ABX0H132_9ACTN</name>
<evidence type="ECO:0000313" key="15">
    <source>
        <dbReference type="Proteomes" id="UP000800981"/>
    </source>
</evidence>
<dbReference type="RefSeq" id="WP_166284018.1">
    <property type="nucleotide sequence ID" value="NZ_JAANNP010000035.1"/>
</dbReference>
<evidence type="ECO:0000256" key="10">
    <source>
        <dbReference type="PROSITE-ProRule" id="PRU01193"/>
    </source>
</evidence>
<keyword evidence="4 10" id="KW-0812">Transmembrane</keyword>
<sequence>MSRTVADVLLLIALVLLGGLLAAAEPALTSLRESQLRAMSARGRRGARVAALAEAPERFQPALQVGSVLAGFFAAAYAAVTLGDELERGLTALDAAEQPAQALAVVGVTLATAYLVVLVQLTLRRVAAARPEAVAYALGPSTARLATAARPLTWLVMRPADLLVRAVGAGRGAEEEIGEEQILDLVAGAEAIGGEERRLIGEVLGAGSRQLHEVMVPRTEVEFLDGSLTVFRAVRLVSDKPHSRYPVVRGSADDVVGFVHVRDLFDPATSSNARLEELARPVLLLPGTKQVLPTLSEMRRAGQHLAIVVDEYGGTDGIVTLEDLVEELVGDIRDEYDVDAGEARQDGPAEVDGLLNLDDFAERTGLELPEGPYETAAGFVMTTLGRIPAVGDAVEVASHRLTVREMDGRRVARIEVRPGASPGAAT</sequence>
<evidence type="ECO:0000256" key="8">
    <source>
        <dbReference type="ARBA" id="ARBA00023136"/>
    </source>
</evidence>
<evidence type="ECO:0000256" key="4">
    <source>
        <dbReference type="ARBA" id="ARBA00022692"/>
    </source>
</evidence>
<evidence type="ECO:0000256" key="6">
    <source>
        <dbReference type="ARBA" id="ARBA00022989"/>
    </source>
</evidence>
<dbReference type="EMBL" id="JAANNP010000035">
    <property type="protein sequence ID" value="NHC15530.1"/>
    <property type="molecule type" value="Genomic_DNA"/>
</dbReference>
<evidence type="ECO:0000256" key="5">
    <source>
        <dbReference type="ARBA" id="ARBA00022737"/>
    </source>
</evidence>
<keyword evidence="7 9" id="KW-0129">CBS domain</keyword>
<comment type="caution">
    <text evidence="14">The sequence shown here is derived from an EMBL/GenBank/DDBJ whole genome shotgun (WGS) entry which is preliminary data.</text>
</comment>
<evidence type="ECO:0000313" key="14">
    <source>
        <dbReference type="EMBL" id="NHC15530.1"/>
    </source>
</evidence>
<keyword evidence="15" id="KW-1185">Reference proteome</keyword>
<evidence type="ECO:0000256" key="1">
    <source>
        <dbReference type="ARBA" id="ARBA00004651"/>
    </source>
</evidence>
<comment type="similarity">
    <text evidence="2">Belongs to the UPF0053 family.</text>
</comment>
<dbReference type="InterPro" id="IPR036318">
    <property type="entry name" value="FAD-bd_PCMH-like_sf"/>
</dbReference>
<dbReference type="Pfam" id="PF01595">
    <property type="entry name" value="CNNM"/>
    <property type="match status" value="1"/>
</dbReference>
<evidence type="ECO:0000256" key="11">
    <source>
        <dbReference type="SAM" id="Phobius"/>
    </source>
</evidence>
<dbReference type="Gene3D" id="3.10.580.10">
    <property type="entry name" value="CBS-domain"/>
    <property type="match status" value="1"/>
</dbReference>
<keyword evidence="6 10" id="KW-1133">Transmembrane helix</keyword>
<dbReference type="InterPro" id="IPR044751">
    <property type="entry name" value="Ion_transp-like_CBS"/>
</dbReference>
<dbReference type="Pfam" id="PF03471">
    <property type="entry name" value="CorC_HlyC"/>
    <property type="match status" value="1"/>
</dbReference>
<keyword evidence="3" id="KW-1003">Cell membrane</keyword>
<dbReference type="InterPro" id="IPR016169">
    <property type="entry name" value="FAD-bd_PCMH_sub2"/>
</dbReference>
<dbReference type="PANTHER" id="PTHR43099:SF5">
    <property type="entry name" value="HLYC_CORC FAMILY TRANSPORTER"/>
    <property type="match status" value="1"/>
</dbReference>
<keyword evidence="8 10" id="KW-0472">Membrane</keyword>
<dbReference type="InterPro" id="IPR005170">
    <property type="entry name" value="Transptr-assoc_dom"/>
</dbReference>
<feature type="domain" description="CBS" evidence="12">
    <location>
        <begin position="278"/>
        <end position="335"/>
    </location>
</feature>
<dbReference type="CDD" id="cd04590">
    <property type="entry name" value="CBS_pair_CorC_HlyC_assoc"/>
    <property type="match status" value="1"/>
</dbReference>
<comment type="subcellular location">
    <subcellularLocation>
        <location evidence="1">Cell membrane</location>
        <topology evidence="1">Multi-pass membrane protein</topology>
    </subcellularLocation>
</comment>
<feature type="transmembrane region" description="Helical" evidence="11">
    <location>
        <begin position="62"/>
        <end position="82"/>
    </location>
</feature>
<dbReference type="Pfam" id="PF00571">
    <property type="entry name" value="CBS"/>
    <property type="match status" value="2"/>
</dbReference>
<dbReference type="Proteomes" id="UP000800981">
    <property type="component" value="Unassembled WGS sequence"/>
</dbReference>
<dbReference type="PROSITE" id="PS51846">
    <property type="entry name" value="CNNM"/>
    <property type="match status" value="1"/>
</dbReference>
<accession>A0ABX0H132</accession>
<evidence type="ECO:0000256" key="3">
    <source>
        <dbReference type="ARBA" id="ARBA00022475"/>
    </source>
</evidence>
<reference evidence="14 15" key="1">
    <citation type="submission" date="2020-03" db="EMBL/GenBank/DDBJ databases">
        <title>Two novel Motilibacter sp.</title>
        <authorList>
            <person name="Liu S."/>
        </authorList>
    </citation>
    <scope>NUCLEOTIDE SEQUENCE [LARGE SCALE GENOMIC DNA]</scope>
    <source>
        <strain evidence="14 15">E257</strain>
    </source>
</reference>
<feature type="domain" description="CNNM transmembrane" evidence="13">
    <location>
        <begin position="1"/>
        <end position="202"/>
    </location>
</feature>
<dbReference type="PANTHER" id="PTHR43099">
    <property type="entry name" value="UPF0053 PROTEIN YRKA"/>
    <property type="match status" value="1"/>
</dbReference>
<dbReference type="PROSITE" id="PS51371">
    <property type="entry name" value="CBS"/>
    <property type="match status" value="2"/>
</dbReference>
<feature type="domain" description="CBS" evidence="12">
    <location>
        <begin position="215"/>
        <end position="274"/>
    </location>
</feature>
<protein>
    <submittedName>
        <fullName evidence="14">HlyC/CorC family transporter</fullName>
    </submittedName>
</protein>
<dbReference type="InterPro" id="IPR046342">
    <property type="entry name" value="CBS_dom_sf"/>
</dbReference>
<dbReference type="InterPro" id="IPR002550">
    <property type="entry name" value="CNNM"/>
</dbReference>
<dbReference type="Gene3D" id="3.30.465.10">
    <property type="match status" value="1"/>
</dbReference>
<organism evidence="14 15">
    <name type="scientific">Motilibacter deserti</name>
    <dbReference type="NCBI Taxonomy" id="2714956"/>
    <lineage>
        <taxon>Bacteria</taxon>
        <taxon>Bacillati</taxon>
        <taxon>Actinomycetota</taxon>
        <taxon>Actinomycetes</taxon>
        <taxon>Motilibacterales</taxon>
        <taxon>Motilibacteraceae</taxon>
        <taxon>Motilibacter</taxon>
    </lineage>
</organism>
<dbReference type="InterPro" id="IPR051676">
    <property type="entry name" value="UPF0053_domain"/>
</dbReference>
<dbReference type="SMART" id="SM01091">
    <property type="entry name" value="CorC_HlyC"/>
    <property type="match status" value="1"/>
</dbReference>
<keyword evidence="5" id="KW-0677">Repeat</keyword>
<dbReference type="SUPFAM" id="SSF56176">
    <property type="entry name" value="FAD-binding/transporter-associated domain-like"/>
    <property type="match status" value="1"/>
</dbReference>
<evidence type="ECO:0000256" key="9">
    <source>
        <dbReference type="PROSITE-ProRule" id="PRU00703"/>
    </source>
</evidence>
<dbReference type="SUPFAM" id="SSF54631">
    <property type="entry name" value="CBS-domain pair"/>
    <property type="match status" value="1"/>
</dbReference>
<evidence type="ECO:0000256" key="2">
    <source>
        <dbReference type="ARBA" id="ARBA00006337"/>
    </source>
</evidence>